<feature type="domain" description="RNA polymerase sigma factor 70 region 4 type 2" evidence="6">
    <location>
        <begin position="124"/>
        <end position="176"/>
    </location>
</feature>
<comment type="similarity">
    <text evidence="1">Belongs to the sigma-70 factor family. ECF subfamily.</text>
</comment>
<dbReference type="PANTHER" id="PTHR43133">
    <property type="entry name" value="RNA POLYMERASE ECF-TYPE SIGMA FACTO"/>
    <property type="match status" value="1"/>
</dbReference>
<dbReference type="SUPFAM" id="SSF88659">
    <property type="entry name" value="Sigma3 and sigma4 domains of RNA polymerase sigma factors"/>
    <property type="match status" value="1"/>
</dbReference>
<dbReference type="InterPro" id="IPR013325">
    <property type="entry name" value="RNA_pol_sigma_r2"/>
</dbReference>
<reference evidence="7 8" key="1">
    <citation type="journal article" date="2014" name="Nature">
        <title>An environmental bacterial taxon with a large and distinct metabolic repertoire.</title>
        <authorList>
            <person name="Wilson M.C."/>
            <person name="Mori T."/>
            <person name="Ruckert C."/>
            <person name="Uria A.R."/>
            <person name="Helf M.J."/>
            <person name="Takada K."/>
            <person name="Gernert C."/>
            <person name="Steffens U.A."/>
            <person name="Heycke N."/>
            <person name="Schmitt S."/>
            <person name="Rinke C."/>
            <person name="Helfrich E.J."/>
            <person name="Brachmann A.O."/>
            <person name="Gurgui C."/>
            <person name="Wakimoto T."/>
            <person name="Kracht M."/>
            <person name="Crusemann M."/>
            <person name="Hentschel U."/>
            <person name="Abe I."/>
            <person name="Matsunaga S."/>
            <person name="Kalinowski J."/>
            <person name="Takeyama H."/>
            <person name="Piel J."/>
        </authorList>
    </citation>
    <scope>NUCLEOTIDE SEQUENCE [LARGE SCALE GENOMIC DNA]</scope>
    <source>
        <strain evidence="8">TSY1</strain>
    </source>
</reference>
<dbReference type="InterPro" id="IPR007627">
    <property type="entry name" value="RNA_pol_sigma70_r2"/>
</dbReference>
<dbReference type="HOGENOM" id="CLU_047691_9_3_7"/>
<protein>
    <recommendedName>
        <fullName evidence="9">RNA polymerase sigma factor</fullName>
    </recommendedName>
</protein>
<keyword evidence="8" id="KW-1185">Reference proteome</keyword>
<dbReference type="InterPro" id="IPR014284">
    <property type="entry name" value="RNA_pol_sigma-70_dom"/>
</dbReference>
<organism evidence="7 8">
    <name type="scientific">Entotheonella factor</name>
    <dbReference type="NCBI Taxonomy" id="1429438"/>
    <lineage>
        <taxon>Bacteria</taxon>
        <taxon>Pseudomonadati</taxon>
        <taxon>Nitrospinota/Tectimicrobiota group</taxon>
        <taxon>Candidatus Tectimicrobiota</taxon>
        <taxon>Candidatus Entotheonellia</taxon>
        <taxon>Candidatus Entotheonellales</taxon>
        <taxon>Candidatus Entotheonellaceae</taxon>
        <taxon>Candidatus Entotheonella</taxon>
    </lineage>
</organism>
<dbReference type="EMBL" id="AZHW01000928">
    <property type="protein sequence ID" value="ETW95345.1"/>
    <property type="molecule type" value="Genomic_DNA"/>
</dbReference>
<name>W4LCB8_ENTF1</name>
<evidence type="ECO:0000256" key="1">
    <source>
        <dbReference type="ARBA" id="ARBA00010641"/>
    </source>
</evidence>
<evidence type="ECO:0000256" key="4">
    <source>
        <dbReference type="ARBA" id="ARBA00023163"/>
    </source>
</evidence>
<dbReference type="Pfam" id="PF08281">
    <property type="entry name" value="Sigma70_r4_2"/>
    <property type="match status" value="1"/>
</dbReference>
<dbReference type="GO" id="GO:0006352">
    <property type="term" value="P:DNA-templated transcription initiation"/>
    <property type="evidence" value="ECO:0007669"/>
    <property type="project" value="InterPro"/>
</dbReference>
<evidence type="ECO:0000256" key="3">
    <source>
        <dbReference type="ARBA" id="ARBA00023082"/>
    </source>
</evidence>
<dbReference type="CDD" id="cd06171">
    <property type="entry name" value="Sigma70_r4"/>
    <property type="match status" value="1"/>
</dbReference>
<dbReference type="PANTHER" id="PTHR43133:SF32">
    <property type="entry name" value="BLR3042 PROTEIN"/>
    <property type="match status" value="1"/>
</dbReference>
<dbReference type="InterPro" id="IPR036388">
    <property type="entry name" value="WH-like_DNA-bd_sf"/>
</dbReference>
<evidence type="ECO:0008006" key="9">
    <source>
        <dbReference type="Google" id="ProtNLM"/>
    </source>
</evidence>
<comment type="caution">
    <text evidence="7">The sequence shown here is derived from an EMBL/GenBank/DDBJ whole genome shotgun (WGS) entry which is preliminary data.</text>
</comment>
<dbReference type="AlphaFoldDB" id="W4LCB8"/>
<sequence length="198" mass="23172">MSQLPITLQSDDVTLMNQVAAKDRQAFEILYRRYYQRLYGYLFKLLQRQDIVEEVINDVMMVVWNDAARFHHRSKPSTWIFGIAYNKGRKAFARFARSDRALPSPEPSQADDPERSLSRKEMMQALAQALQTLSPDHRSVIELAFIEGLSYQEIAEIAECPVNTVKTRMFHARRRLEQHLATLDVHPDLLRHDTQEER</sequence>
<dbReference type="Pfam" id="PF04542">
    <property type="entry name" value="Sigma70_r2"/>
    <property type="match status" value="1"/>
</dbReference>
<dbReference type="Gene3D" id="1.10.10.10">
    <property type="entry name" value="Winged helix-like DNA-binding domain superfamily/Winged helix DNA-binding domain"/>
    <property type="match status" value="1"/>
</dbReference>
<dbReference type="InterPro" id="IPR013324">
    <property type="entry name" value="RNA_pol_sigma_r3/r4-like"/>
</dbReference>
<keyword evidence="2" id="KW-0805">Transcription regulation</keyword>
<dbReference type="GO" id="GO:0003677">
    <property type="term" value="F:DNA binding"/>
    <property type="evidence" value="ECO:0007669"/>
    <property type="project" value="InterPro"/>
</dbReference>
<dbReference type="NCBIfam" id="TIGR02937">
    <property type="entry name" value="sigma70-ECF"/>
    <property type="match status" value="1"/>
</dbReference>
<dbReference type="SUPFAM" id="SSF88946">
    <property type="entry name" value="Sigma2 domain of RNA polymerase sigma factors"/>
    <property type="match status" value="1"/>
</dbReference>
<evidence type="ECO:0000256" key="2">
    <source>
        <dbReference type="ARBA" id="ARBA00023015"/>
    </source>
</evidence>
<accession>W4LCB8</accession>
<dbReference type="Gene3D" id="1.10.1740.10">
    <property type="match status" value="1"/>
</dbReference>
<dbReference type="GO" id="GO:0016987">
    <property type="term" value="F:sigma factor activity"/>
    <property type="evidence" value="ECO:0007669"/>
    <property type="project" value="UniProtKB-KW"/>
</dbReference>
<dbReference type="InterPro" id="IPR039425">
    <property type="entry name" value="RNA_pol_sigma-70-like"/>
</dbReference>
<dbReference type="InterPro" id="IPR013249">
    <property type="entry name" value="RNA_pol_sigma70_r4_t2"/>
</dbReference>
<keyword evidence="3" id="KW-0731">Sigma factor</keyword>
<evidence type="ECO:0000313" key="8">
    <source>
        <dbReference type="Proteomes" id="UP000019141"/>
    </source>
</evidence>
<proteinExistence type="inferred from homology"/>
<feature type="domain" description="RNA polymerase sigma-70 region 2" evidence="5">
    <location>
        <begin position="30"/>
        <end position="93"/>
    </location>
</feature>
<gene>
    <name evidence="7" type="ORF">ETSY1_31005</name>
</gene>
<keyword evidence="4" id="KW-0804">Transcription</keyword>
<dbReference type="Proteomes" id="UP000019141">
    <property type="component" value="Unassembled WGS sequence"/>
</dbReference>
<evidence type="ECO:0000259" key="6">
    <source>
        <dbReference type="Pfam" id="PF08281"/>
    </source>
</evidence>
<evidence type="ECO:0000259" key="5">
    <source>
        <dbReference type="Pfam" id="PF04542"/>
    </source>
</evidence>
<evidence type="ECO:0000313" key="7">
    <source>
        <dbReference type="EMBL" id="ETW95345.1"/>
    </source>
</evidence>